<feature type="domain" description="Thioredoxin" evidence="2">
    <location>
        <begin position="42"/>
        <end position="181"/>
    </location>
</feature>
<organism evidence="3 4">
    <name type="scientific">Paenibacillus antarcticus</name>
    <dbReference type="NCBI Taxonomy" id="253703"/>
    <lineage>
        <taxon>Bacteria</taxon>
        <taxon>Bacillati</taxon>
        <taxon>Bacillota</taxon>
        <taxon>Bacilli</taxon>
        <taxon>Bacillales</taxon>
        <taxon>Paenibacillaceae</taxon>
        <taxon>Paenibacillus</taxon>
    </lineage>
</organism>
<dbReference type="PANTHER" id="PTHR42852:SF1">
    <property type="entry name" value="THIOREDOXIN-LIKE PROTEIN YNEN"/>
    <property type="match status" value="1"/>
</dbReference>
<dbReference type="OrthoDB" id="25753at2"/>
<dbReference type="PROSITE" id="PS51352">
    <property type="entry name" value="THIOREDOXIN_2"/>
    <property type="match status" value="1"/>
</dbReference>
<keyword evidence="1" id="KW-1015">Disulfide bond</keyword>
<dbReference type="Proteomes" id="UP000077355">
    <property type="component" value="Unassembled WGS sequence"/>
</dbReference>
<dbReference type="RefSeq" id="WP_068652605.1">
    <property type="nucleotide sequence ID" value="NZ_CP043611.1"/>
</dbReference>
<dbReference type="GO" id="GO:0016491">
    <property type="term" value="F:oxidoreductase activity"/>
    <property type="evidence" value="ECO:0007669"/>
    <property type="project" value="InterPro"/>
</dbReference>
<dbReference type="AlphaFoldDB" id="A0A168JSU3"/>
<dbReference type="InterPro" id="IPR017937">
    <property type="entry name" value="Thioredoxin_CS"/>
</dbReference>
<evidence type="ECO:0000313" key="3">
    <source>
        <dbReference type="EMBL" id="OAB41051.1"/>
    </source>
</evidence>
<proteinExistence type="predicted"/>
<dbReference type="Pfam" id="PF00578">
    <property type="entry name" value="AhpC-TSA"/>
    <property type="match status" value="1"/>
</dbReference>
<name>A0A168JSU3_9BACL</name>
<dbReference type="CDD" id="cd02966">
    <property type="entry name" value="TlpA_like_family"/>
    <property type="match status" value="1"/>
</dbReference>
<sequence length="181" mass="20245">MRKNGIAIIILLILVVWGVYDYTNNNGQQNKQVSTSGVKVGIAKGNMAPDFNLLSLDEKNVKLSDFTGKKVILNFWGTWCPPCRVEMPHMEKMYNHDGDNVVVLSVNLTQTEKSESDVKAFVEDFGLTFPVVMDTDGDVASTYQISAYPTSYFIDSQGIIREIFKGAINDEMMEKAISKMD</sequence>
<reference evidence="3 4" key="1">
    <citation type="submission" date="2016-03" db="EMBL/GenBank/DDBJ databases">
        <title>Draft genome sequence of Paenibacillus antarcticus CECT 5836.</title>
        <authorList>
            <person name="Shin S.-K."/>
            <person name="Yi H."/>
        </authorList>
    </citation>
    <scope>NUCLEOTIDE SEQUENCE [LARGE SCALE GENOMIC DNA]</scope>
    <source>
        <strain evidence="3 4">CECT 5836</strain>
    </source>
</reference>
<evidence type="ECO:0000256" key="1">
    <source>
        <dbReference type="ARBA" id="ARBA00023157"/>
    </source>
</evidence>
<dbReference type="InterPro" id="IPR013766">
    <property type="entry name" value="Thioredoxin_domain"/>
</dbReference>
<evidence type="ECO:0000259" key="2">
    <source>
        <dbReference type="PROSITE" id="PS51352"/>
    </source>
</evidence>
<dbReference type="InterPro" id="IPR036249">
    <property type="entry name" value="Thioredoxin-like_sf"/>
</dbReference>
<dbReference type="InterPro" id="IPR000866">
    <property type="entry name" value="AhpC/TSA"/>
</dbReference>
<comment type="caution">
    <text evidence="3">The sequence shown here is derived from an EMBL/GenBank/DDBJ whole genome shotgun (WGS) entry which is preliminary data.</text>
</comment>
<evidence type="ECO:0000313" key="4">
    <source>
        <dbReference type="Proteomes" id="UP000077355"/>
    </source>
</evidence>
<dbReference type="Gene3D" id="3.40.30.10">
    <property type="entry name" value="Glutaredoxin"/>
    <property type="match status" value="1"/>
</dbReference>
<dbReference type="EMBL" id="LVJI01000048">
    <property type="protein sequence ID" value="OAB41051.1"/>
    <property type="molecule type" value="Genomic_DNA"/>
</dbReference>
<dbReference type="InterPro" id="IPR050553">
    <property type="entry name" value="Thioredoxin_ResA/DsbE_sf"/>
</dbReference>
<dbReference type="GO" id="GO:0016209">
    <property type="term" value="F:antioxidant activity"/>
    <property type="evidence" value="ECO:0007669"/>
    <property type="project" value="InterPro"/>
</dbReference>
<gene>
    <name evidence="3" type="ORF">PBAT_21020</name>
</gene>
<protein>
    <submittedName>
        <fullName evidence="3">Cytochrome C biogenesis protein</fullName>
    </submittedName>
</protein>
<dbReference type="PANTHER" id="PTHR42852">
    <property type="entry name" value="THIOL:DISULFIDE INTERCHANGE PROTEIN DSBE"/>
    <property type="match status" value="1"/>
</dbReference>
<dbReference type="PROSITE" id="PS00194">
    <property type="entry name" value="THIOREDOXIN_1"/>
    <property type="match status" value="1"/>
</dbReference>
<dbReference type="SUPFAM" id="SSF52833">
    <property type="entry name" value="Thioredoxin-like"/>
    <property type="match status" value="1"/>
</dbReference>
<keyword evidence="4" id="KW-1185">Reference proteome</keyword>
<accession>A0A168JSU3</accession>